<gene>
    <name evidence="2" type="ORF">KFE25_011198</name>
</gene>
<dbReference type="AlphaFoldDB" id="A0A8J5XCU9"/>
<sequence length="231" mass="23607">MDMRKTSAPSRNEERSIAPVGGARRALTNTPVTDARHLDGAPVDGAGGAAGGAASGAMSDALRGAAGAGGAVGAFGGGDGAAREPRCKASTAPIGAPPHGAPQPVVRPAPPPTRTTSSSLTPAESHLPVYVSVDFAPLDAALVDVDQLARITHCVKTNWTAGSIIIEAAMSVGYACAVKKSEPSFMSKANMLSKMLIIIAAHPQWRLFNLPSRPRSRRSEIGYNSGTSPFS</sequence>
<keyword evidence="3" id="KW-1185">Reference proteome</keyword>
<dbReference type="Proteomes" id="UP000751190">
    <property type="component" value="Unassembled WGS sequence"/>
</dbReference>
<name>A0A8J5XCU9_DIALT</name>
<feature type="region of interest" description="Disordered" evidence="1">
    <location>
        <begin position="78"/>
        <end position="121"/>
    </location>
</feature>
<feature type="region of interest" description="Disordered" evidence="1">
    <location>
        <begin position="1"/>
        <end position="41"/>
    </location>
</feature>
<feature type="compositionally biased region" description="Basic and acidic residues" evidence="1">
    <location>
        <begin position="1"/>
        <end position="16"/>
    </location>
</feature>
<reference evidence="2" key="1">
    <citation type="submission" date="2021-05" db="EMBL/GenBank/DDBJ databases">
        <title>The genome of the haptophyte Pavlova lutheri (Diacronema luteri, Pavlovales) - a model for lipid biosynthesis in eukaryotic algae.</title>
        <authorList>
            <person name="Hulatt C.J."/>
            <person name="Posewitz M.C."/>
        </authorList>
    </citation>
    <scope>NUCLEOTIDE SEQUENCE</scope>
    <source>
        <strain evidence="2">NIVA-4/92</strain>
    </source>
</reference>
<dbReference type="EMBL" id="JAGTXO010000017">
    <property type="protein sequence ID" value="KAG8463201.1"/>
    <property type="molecule type" value="Genomic_DNA"/>
</dbReference>
<evidence type="ECO:0000313" key="2">
    <source>
        <dbReference type="EMBL" id="KAG8463201.1"/>
    </source>
</evidence>
<protein>
    <submittedName>
        <fullName evidence="2">Uncharacterized protein</fullName>
    </submittedName>
</protein>
<accession>A0A8J5XCU9</accession>
<evidence type="ECO:0000313" key="3">
    <source>
        <dbReference type="Proteomes" id="UP000751190"/>
    </source>
</evidence>
<comment type="caution">
    <text evidence="2">The sequence shown here is derived from an EMBL/GenBank/DDBJ whole genome shotgun (WGS) entry which is preliminary data.</text>
</comment>
<organism evidence="2 3">
    <name type="scientific">Diacronema lutheri</name>
    <name type="common">Unicellular marine alga</name>
    <name type="synonym">Monochrysis lutheri</name>
    <dbReference type="NCBI Taxonomy" id="2081491"/>
    <lineage>
        <taxon>Eukaryota</taxon>
        <taxon>Haptista</taxon>
        <taxon>Haptophyta</taxon>
        <taxon>Pavlovophyceae</taxon>
        <taxon>Pavlovales</taxon>
        <taxon>Pavlovaceae</taxon>
        <taxon>Diacronema</taxon>
    </lineage>
</organism>
<evidence type="ECO:0000256" key="1">
    <source>
        <dbReference type="SAM" id="MobiDB-lite"/>
    </source>
</evidence>
<proteinExistence type="predicted"/>
<feature type="compositionally biased region" description="Pro residues" evidence="1">
    <location>
        <begin position="95"/>
        <end position="113"/>
    </location>
</feature>